<dbReference type="OrthoDB" id="1915076at2759"/>
<name>A0A200R8L4_MACCD</name>
<sequence>MLDKLKEIASPRTTGMQEPSKKAVPRGRLGTKQTRAQQKKENSTKRDPSQFELFEESQSKQTKSNSTKLRKPPRKSPNQSKKQYGTYTENVKADGNCGFRVIAHQLGDDNDEGWRTIRWEMLCELQTNLEFYQKLWPEDEIQKMFTRYKCETDIITTNEWFVTPMDEQVAAQAFSSVVVSISRHDNVTFFPHQTHSPAACYHRVIVMAFVNGNHFIGLNLKPDAPIPPAYYLWVKHSPADAKNWLSPYDDKIKEWKRILNIKEVDQNDFITI</sequence>
<reference evidence="2 3" key="1">
    <citation type="journal article" date="2017" name="Mol. Plant">
        <title>The Genome of Medicinal Plant Macleaya cordata Provides New Insights into Benzylisoquinoline Alkaloids Metabolism.</title>
        <authorList>
            <person name="Liu X."/>
            <person name="Liu Y."/>
            <person name="Huang P."/>
            <person name="Ma Y."/>
            <person name="Qing Z."/>
            <person name="Tang Q."/>
            <person name="Cao H."/>
            <person name="Cheng P."/>
            <person name="Zheng Y."/>
            <person name="Yuan Z."/>
            <person name="Zhou Y."/>
            <person name="Liu J."/>
            <person name="Tang Z."/>
            <person name="Zhuo Y."/>
            <person name="Zhang Y."/>
            <person name="Yu L."/>
            <person name="Huang J."/>
            <person name="Yang P."/>
            <person name="Peng Q."/>
            <person name="Zhang J."/>
            <person name="Jiang W."/>
            <person name="Zhang Z."/>
            <person name="Lin K."/>
            <person name="Ro D.K."/>
            <person name="Chen X."/>
            <person name="Xiong X."/>
            <person name="Shang Y."/>
            <person name="Huang S."/>
            <person name="Zeng J."/>
        </authorList>
    </citation>
    <scope>NUCLEOTIDE SEQUENCE [LARGE SCALE GENOMIC DNA]</scope>
    <source>
        <strain evidence="3">cv. BLH2017</strain>
        <tissue evidence="2">Root</tissue>
    </source>
</reference>
<accession>A0A200R8L4</accession>
<protein>
    <recommendedName>
        <fullName evidence="4">Ovarian tumor</fullName>
    </recommendedName>
</protein>
<evidence type="ECO:0000256" key="1">
    <source>
        <dbReference type="SAM" id="MobiDB-lite"/>
    </source>
</evidence>
<keyword evidence="3" id="KW-1185">Reference proteome</keyword>
<feature type="region of interest" description="Disordered" evidence="1">
    <location>
        <begin position="1"/>
        <end position="86"/>
    </location>
</feature>
<comment type="caution">
    <text evidence="2">The sequence shown here is derived from an EMBL/GenBank/DDBJ whole genome shotgun (WGS) entry which is preliminary data.</text>
</comment>
<dbReference type="AlphaFoldDB" id="A0A200R8L4"/>
<dbReference type="Proteomes" id="UP000195402">
    <property type="component" value="Unassembled WGS sequence"/>
</dbReference>
<gene>
    <name evidence="2" type="ORF">BVC80_701g4</name>
</gene>
<dbReference type="Gene3D" id="3.90.70.80">
    <property type="match status" value="1"/>
</dbReference>
<dbReference type="OMA" id="TERIAWY"/>
<evidence type="ECO:0000313" key="3">
    <source>
        <dbReference type="Proteomes" id="UP000195402"/>
    </source>
</evidence>
<feature type="compositionally biased region" description="Basic and acidic residues" evidence="1">
    <location>
        <begin position="38"/>
        <end position="49"/>
    </location>
</feature>
<dbReference type="CDD" id="cd22744">
    <property type="entry name" value="OTU"/>
    <property type="match status" value="1"/>
</dbReference>
<dbReference type="InParanoid" id="A0A200R8L4"/>
<organism evidence="2 3">
    <name type="scientific">Macleaya cordata</name>
    <name type="common">Five-seeded plume-poppy</name>
    <name type="synonym">Bocconia cordata</name>
    <dbReference type="NCBI Taxonomy" id="56857"/>
    <lineage>
        <taxon>Eukaryota</taxon>
        <taxon>Viridiplantae</taxon>
        <taxon>Streptophyta</taxon>
        <taxon>Embryophyta</taxon>
        <taxon>Tracheophyta</taxon>
        <taxon>Spermatophyta</taxon>
        <taxon>Magnoliopsida</taxon>
        <taxon>Ranunculales</taxon>
        <taxon>Papaveraceae</taxon>
        <taxon>Papaveroideae</taxon>
        <taxon>Macleaya</taxon>
    </lineage>
</organism>
<evidence type="ECO:0000313" key="2">
    <source>
        <dbReference type="EMBL" id="OVA19045.1"/>
    </source>
</evidence>
<dbReference type="EMBL" id="MVGT01000291">
    <property type="protein sequence ID" value="OVA19045.1"/>
    <property type="molecule type" value="Genomic_DNA"/>
</dbReference>
<feature type="compositionally biased region" description="Polar residues" evidence="1">
    <location>
        <begin position="76"/>
        <end position="86"/>
    </location>
</feature>
<proteinExistence type="predicted"/>
<evidence type="ECO:0008006" key="4">
    <source>
        <dbReference type="Google" id="ProtNLM"/>
    </source>
</evidence>